<dbReference type="KEGG" id="bfo:118412249"/>
<dbReference type="GO" id="GO:0004100">
    <property type="term" value="F:chitin synthase activity"/>
    <property type="evidence" value="ECO:0007669"/>
    <property type="project" value="InterPro"/>
</dbReference>
<keyword evidence="4" id="KW-1133">Transmembrane helix</keyword>
<evidence type="ECO:0000256" key="1">
    <source>
        <dbReference type="ARBA" id="ARBA00004141"/>
    </source>
</evidence>
<dbReference type="GO" id="GO:0016020">
    <property type="term" value="C:membrane"/>
    <property type="evidence" value="ECO:0007669"/>
    <property type="project" value="UniProtKB-SubCell"/>
</dbReference>
<dbReference type="PANTHER" id="PTHR22914">
    <property type="entry name" value="CHITIN SYNTHASE"/>
    <property type="match status" value="1"/>
</dbReference>
<evidence type="ECO:0000259" key="5">
    <source>
        <dbReference type="PROSITE" id="PS50105"/>
    </source>
</evidence>
<name>A0A9J7KVC2_BRAFL</name>
<reference evidence="7" key="2">
    <citation type="submission" date="2025-08" db="UniProtKB">
        <authorList>
            <consortium name="RefSeq"/>
        </authorList>
    </citation>
    <scope>IDENTIFICATION</scope>
    <source>
        <strain evidence="7">S238N-H82</strain>
        <tissue evidence="7">Testes</tissue>
    </source>
</reference>
<keyword evidence="6" id="KW-1185">Reference proteome</keyword>
<keyword evidence="2 4" id="KW-0812">Transmembrane</keyword>
<dbReference type="OMA" id="VIEIEHI"/>
<feature type="transmembrane region" description="Helical" evidence="4">
    <location>
        <begin position="154"/>
        <end position="175"/>
    </location>
</feature>
<dbReference type="InterPro" id="IPR004835">
    <property type="entry name" value="Chitin_synth"/>
</dbReference>
<dbReference type="GeneID" id="118412249"/>
<dbReference type="InterPro" id="IPR001660">
    <property type="entry name" value="SAM"/>
</dbReference>
<proteinExistence type="predicted"/>
<reference evidence="6" key="1">
    <citation type="journal article" date="2020" name="Nat. Ecol. Evol.">
        <title>Deeply conserved synteny resolves early events in vertebrate evolution.</title>
        <authorList>
            <person name="Simakov O."/>
            <person name="Marletaz F."/>
            <person name="Yue J.X."/>
            <person name="O'Connell B."/>
            <person name="Jenkins J."/>
            <person name="Brandt A."/>
            <person name="Calef R."/>
            <person name="Tung C.H."/>
            <person name="Huang T.K."/>
            <person name="Schmutz J."/>
            <person name="Satoh N."/>
            <person name="Yu J.K."/>
            <person name="Putnam N.H."/>
            <person name="Green R.E."/>
            <person name="Rokhsar D.S."/>
        </authorList>
    </citation>
    <scope>NUCLEOTIDE SEQUENCE [LARGE SCALE GENOMIC DNA]</scope>
    <source>
        <strain evidence="6">S238N-H82</strain>
    </source>
</reference>
<evidence type="ECO:0000313" key="6">
    <source>
        <dbReference type="Proteomes" id="UP000001554"/>
    </source>
</evidence>
<dbReference type="RefSeq" id="XP_035670871.1">
    <property type="nucleotide sequence ID" value="XM_035814978.1"/>
</dbReference>
<gene>
    <name evidence="7" type="primary">LOC118412249</name>
</gene>
<organism evidence="6 7">
    <name type="scientific">Branchiostoma floridae</name>
    <name type="common">Florida lancelet</name>
    <name type="synonym">Amphioxus</name>
    <dbReference type="NCBI Taxonomy" id="7739"/>
    <lineage>
        <taxon>Eukaryota</taxon>
        <taxon>Metazoa</taxon>
        <taxon>Chordata</taxon>
        <taxon>Cephalochordata</taxon>
        <taxon>Leptocardii</taxon>
        <taxon>Amphioxiformes</taxon>
        <taxon>Branchiostomatidae</taxon>
        <taxon>Branchiostoma</taxon>
    </lineage>
</organism>
<feature type="transmembrane region" description="Helical" evidence="4">
    <location>
        <begin position="122"/>
        <end position="142"/>
    </location>
</feature>
<dbReference type="Proteomes" id="UP000001554">
    <property type="component" value="Chromosome 3"/>
</dbReference>
<keyword evidence="3 4" id="KW-0472">Membrane</keyword>
<dbReference type="Gene3D" id="1.10.150.50">
    <property type="entry name" value="Transcription Factor, Ets-1"/>
    <property type="match status" value="1"/>
</dbReference>
<evidence type="ECO:0000313" key="7">
    <source>
        <dbReference type="RefSeq" id="XP_035670871.1"/>
    </source>
</evidence>
<comment type="subcellular location">
    <subcellularLocation>
        <location evidence="1">Membrane</location>
        <topology evidence="1">Multi-pass membrane protein</topology>
    </subcellularLocation>
</comment>
<dbReference type="PROSITE" id="PS50105">
    <property type="entry name" value="SAM_DOMAIN"/>
    <property type="match status" value="1"/>
</dbReference>
<evidence type="ECO:0000256" key="2">
    <source>
        <dbReference type="ARBA" id="ARBA00022692"/>
    </source>
</evidence>
<evidence type="ECO:0000256" key="3">
    <source>
        <dbReference type="ARBA" id="ARBA00023136"/>
    </source>
</evidence>
<feature type="domain" description="SAM" evidence="5">
    <location>
        <begin position="1"/>
        <end position="55"/>
    </location>
</feature>
<evidence type="ECO:0000256" key="4">
    <source>
        <dbReference type="SAM" id="Phobius"/>
    </source>
</evidence>
<dbReference type="SUPFAM" id="SSF47769">
    <property type="entry name" value="SAM/Pointed domain"/>
    <property type="match status" value="1"/>
</dbReference>
<dbReference type="OrthoDB" id="370884at2759"/>
<accession>A0A9J7KVC2</accession>
<dbReference type="PANTHER" id="PTHR22914:SF41">
    <property type="entry name" value="CHITIN SYNTHASE 7"/>
    <property type="match status" value="1"/>
</dbReference>
<dbReference type="Pfam" id="PF00536">
    <property type="entry name" value="SAM_1"/>
    <property type="match status" value="1"/>
</dbReference>
<protein>
    <submittedName>
        <fullName evidence="7">Uncharacterized protein LOC118412249</fullName>
    </submittedName>
</protein>
<dbReference type="InterPro" id="IPR013761">
    <property type="entry name" value="SAM/pointed_sf"/>
</dbReference>
<sequence length="257" mass="29716">MGEYINSFETYGIISKNDLASLKTMDVNDLLKDLKITKMAHIKRITNAIKKMKSPEETGKRINQVKSILKKVKTIIMQHDSTRSLEFKFWDRLRQECLDPEIALFSTDTDIRTELVQLRNSWILVLLVLNVMWITLIVSLTYVPELRLWDANPLSLLSLLVFGVLQLLQFLTMLYHRIRTLLHYLARLPYPASCTMQTKATGNGKADVIEIEHIDPEVHFSSRPSRRPPLFGTSRFLRNGKPHLWPAARANPVYEAE</sequence>
<dbReference type="AlphaFoldDB" id="A0A9J7KVC2"/>